<reference evidence="10 12" key="1">
    <citation type="submission" date="2015-09" db="EMBL/GenBank/DDBJ databases">
        <authorList>
            <consortium name="Swine Surveillance"/>
        </authorList>
    </citation>
    <scope>NUCLEOTIDE SEQUENCE [LARGE SCALE GENOMIC DNA]</scope>
    <source>
        <strain evidence="10 12">5120</strain>
    </source>
</reference>
<evidence type="ECO:0000256" key="4">
    <source>
        <dbReference type="ARBA" id="ARBA00022475"/>
    </source>
</evidence>
<keyword evidence="5 8" id="KW-0812">Transmembrane</keyword>
<protein>
    <recommendedName>
        <fullName evidence="8">Probable membrane transporter protein</fullName>
    </recommendedName>
</protein>
<dbReference type="Proteomes" id="UP000051086">
    <property type="component" value="Unassembled WGS sequence"/>
</dbReference>
<dbReference type="InterPro" id="IPR052017">
    <property type="entry name" value="TSUP"/>
</dbReference>
<keyword evidence="7 8" id="KW-0472">Membrane</keyword>
<feature type="transmembrane region" description="Helical" evidence="8">
    <location>
        <begin position="223"/>
        <end position="245"/>
    </location>
</feature>
<evidence type="ECO:0000256" key="1">
    <source>
        <dbReference type="ARBA" id="ARBA00004651"/>
    </source>
</evidence>
<feature type="transmembrane region" description="Helical" evidence="8">
    <location>
        <begin position="265"/>
        <end position="283"/>
    </location>
</feature>
<evidence type="ECO:0000256" key="3">
    <source>
        <dbReference type="ARBA" id="ARBA00022448"/>
    </source>
</evidence>
<comment type="similarity">
    <text evidence="2 8">Belongs to the 4-toluene sulfonate uptake permease (TSUP) (TC 2.A.102) family.</text>
</comment>
<dbReference type="PANTHER" id="PTHR30269">
    <property type="entry name" value="TRANSMEMBRANE PROTEIN YFCA"/>
    <property type="match status" value="1"/>
</dbReference>
<evidence type="ECO:0000256" key="2">
    <source>
        <dbReference type="ARBA" id="ARBA00009142"/>
    </source>
</evidence>
<proteinExistence type="inferred from homology"/>
<accession>A0A0P1G6K9</accession>
<dbReference type="Proteomes" id="UP000051887">
    <property type="component" value="Unassembled WGS sequence"/>
</dbReference>
<evidence type="ECO:0000256" key="8">
    <source>
        <dbReference type="RuleBase" id="RU363041"/>
    </source>
</evidence>
<evidence type="ECO:0000256" key="6">
    <source>
        <dbReference type="ARBA" id="ARBA00022989"/>
    </source>
</evidence>
<feature type="transmembrane region" description="Helical" evidence="8">
    <location>
        <begin position="117"/>
        <end position="135"/>
    </location>
</feature>
<dbReference type="GO" id="GO:0005886">
    <property type="term" value="C:plasma membrane"/>
    <property type="evidence" value="ECO:0007669"/>
    <property type="project" value="UniProtKB-SubCell"/>
</dbReference>
<reference evidence="9 11" key="2">
    <citation type="submission" date="2015-09" db="EMBL/GenBank/DDBJ databases">
        <authorList>
            <person name="Rodrigo-Torres L."/>
            <person name="Arahal D.R."/>
        </authorList>
    </citation>
    <scope>NUCLEOTIDE SEQUENCE [LARGE SCALE GENOMIC DNA]</scope>
    <source>
        <strain evidence="9 11">CECT 5118</strain>
    </source>
</reference>
<keyword evidence="6 8" id="KW-1133">Transmembrane helix</keyword>
<dbReference type="AlphaFoldDB" id="A0A0P1G6K9"/>
<evidence type="ECO:0000313" key="12">
    <source>
        <dbReference type="Proteomes" id="UP000051887"/>
    </source>
</evidence>
<keyword evidence="4 8" id="KW-1003">Cell membrane</keyword>
<feature type="transmembrane region" description="Helical" evidence="8">
    <location>
        <begin position="147"/>
        <end position="167"/>
    </location>
</feature>
<dbReference type="PANTHER" id="PTHR30269:SF37">
    <property type="entry name" value="MEMBRANE TRANSPORTER PROTEIN"/>
    <property type="match status" value="1"/>
</dbReference>
<evidence type="ECO:0000313" key="11">
    <source>
        <dbReference type="Proteomes" id="UP000051086"/>
    </source>
</evidence>
<name>A0A0P1G6K9_9RHOB</name>
<evidence type="ECO:0000256" key="7">
    <source>
        <dbReference type="ARBA" id="ARBA00023136"/>
    </source>
</evidence>
<organism evidence="10 12">
    <name type="scientific">Thalassovita autumnalis</name>
    <dbReference type="NCBI Taxonomy" id="2072972"/>
    <lineage>
        <taxon>Bacteria</taxon>
        <taxon>Pseudomonadati</taxon>
        <taxon>Pseudomonadota</taxon>
        <taxon>Alphaproteobacteria</taxon>
        <taxon>Rhodobacterales</taxon>
        <taxon>Roseobacteraceae</taxon>
        <taxon>Thalassovita</taxon>
    </lineage>
</organism>
<evidence type="ECO:0000256" key="5">
    <source>
        <dbReference type="ARBA" id="ARBA00022692"/>
    </source>
</evidence>
<keyword evidence="3" id="KW-0813">Transport</keyword>
<keyword evidence="11" id="KW-1185">Reference proteome</keyword>
<dbReference type="InterPro" id="IPR002781">
    <property type="entry name" value="TM_pro_TauE-like"/>
</dbReference>
<feature type="transmembrane region" description="Helical" evidence="8">
    <location>
        <begin position="51"/>
        <end position="72"/>
    </location>
</feature>
<comment type="subcellular location">
    <subcellularLocation>
        <location evidence="1 8">Cell membrane</location>
        <topology evidence="1 8">Multi-pass membrane protein</topology>
    </subcellularLocation>
</comment>
<dbReference type="Pfam" id="PF01925">
    <property type="entry name" value="TauE"/>
    <property type="match status" value="1"/>
</dbReference>
<gene>
    <name evidence="9" type="ORF">TL5118_03416</name>
    <name evidence="10" type="ORF">TL5120_02656</name>
</gene>
<dbReference type="EMBL" id="CYSB01000040">
    <property type="protein sequence ID" value="CUH69454.1"/>
    <property type="molecule type" value="Genomic_DNA"/>
</dbReference>
<evidence type="ECO:0000313" key="10">
    <source>
        <dbReference type="EMBL" id="CUH72857.1"/>
    </source>
</evidence>
<sequence length="292" mass="31233">MLPFVMMELEGVTYCRCCGYVCDWVCKGIPIFKDRAFAMPDLLLTLLPADLSLWTAGVLVASSFVTSAISAAFGLGGGLVMLALLAATLPPAALIPVHGWVQLGSNVARAAMMWRNIQWALVPGFVIGTVAGVALGGQIVVSLPPAYMQLAVGLFTLWTLVATPPRWLRYAGWLSGLVSSFLTMFFGATGPFVAAYLKPRKMARHDQVATHAMFMTFQHGLKVAMFGILGFALAPWIGFILALVLSGVAGTWAGKLILSRMSDRGFHRVLSVVLALVALRLVYMAGRALLAG</sequence>
<feature type="transmembrane region" description="Helical" evidence="8">
    <location>
        <begin position="173"/>
        <end position="197"/>
    </location>
</feature>
<feature type="transmembrane region" description="Helical" evidence="8">
    <location>
        <begin position="79"/>
        <end position="97"/>
    </location>
</feature>
<dbReference type="EMBL" id="CYSC01000035">
    <property type="protein sequence ID" value="CUH72857.1"/>
    <property type="molecule type" value="Genomic_DNA"/>
</dbReference>
<evidence type="ECO:0000313" key="9">
    <source>
        <dbReference type="EMBL" id="CUH69454.1"/>
    </source>
</evidence>